<dbReference type="InterPro" id="IPR036179">
    <property type="entry name" value="Ig-like_dom_sf"/>
</dbReference>
<dbReference type="InterPro" id="IPR007110">
    <property type="entry name" value="Ig-like_dom"/>
</dbReference>
<dbReference type="PROSITE" id="PS50835">
    <property type="entry name" value="IG_LIKE"/>
    <property type="match status" value="1"/>
</dbReference>
<dbReference type="Proteomes" id="UP000694421">
    <property type="component" value="Unplaced"/>
</dbReference>
<dbReference type="InterPro" id="IPR013783">
    <property type="entry name" value="Ig-like_fold"/>
</dbReference>
<feature type="domain" description="Ig-like" evidence="1">
    <location>
        <begin position="99"/>
        <end position="197"/>
    </location>
</feature>
<evidence type="ECO:0000313" key="2">
    <source>
        <dbReference type="Ensembl" id="ENSSMRP00000017487.1"/>
    </source>
</evidence>
<dbReference type="PANTHER" id="PTHR19944">
    <property type="entry name" value="MHC CLASS II-RELATED"/>
    <property type="match status" value="1"/>
</dbReference>
<evidence type="ECO:0000259" key="1">
    <source>
        <dbReference type="PROSITE" id="PS50835"/>
    </source>
</evidence>
<dbReference type="InterPro" id="IPR003597">
    <property type="entry name" value="Ig_C1-set"/>
</dbReference>
<dbReference type="Ensembl" id="ENSSMRT00000020471.1">
    <property type="protein sequence ID" value="ENSSMRP00000017487.1"/>
    <property type="gene ID" value="ENSSMRG00000013619.1"/>
</dbReference>
<evidence type="ECO:0000313" key="3">
    <source>
        <dbReference type="Proteomes" id="UP000694421"/>
    </source>
</evidence>
<dbReference type="GeneTree" id="ENSGT00940000161847"/>
<dbReference type="PANTHER" id="PTHR19944:SF86">
    <property type="entry name" value="HLA CLASS II HISTOCOMPATIBILITY ANTIGEN, DR ALPHA CHAIN"/>
    <property type="match status" value="1"/>
</dbReference>
<proteinExistence type="predicted"/>
<organism evidence="2 3">
    <name type="scientific">Salvator merianae</name>
    <name type="common">Argentine black and white tegu</name>
    <name type="synonym">Tupinambis merianae</name>
    <dbReference type="NCBI Taxonomy" id="96440"/>
    <lineage>
        <taxon>Eukaryota</taxon>
        <taxon>Metazoa</taxon>
        <taxon>Chordata</taxon>
        <taxon>Craniata</taxon>
        <taxon>Vertebrata</taxon>
        <taxon>Euteleostomi</taxon>
        <taxon>Lepidosauria</taxon>
        <taxon>Squamata</taxon>
        <taxon>Bifurcata</taxon>
        <taxon>Unidentata</taxon>
        <taxon>Episquamata</taxon>
        <taxon>Laterata</taxon>
        <taxon>Teiioidea</taxon>
        <taxon>Teiidae</taxon>
        <taxon>Salvator</taxon>
    </lineage>
</organism>
<dbReference type="SMART" id="SM00407">
    <property type="entry name" value="IGc1"/>
    <property type="match status" value="1"/>
</dbReference>
<dbReference type="SUPFAM" id="SSF48726">
    <property type="entry name" value="Immunoglobulin"/>
    <property type="match status" value="1"/>
</dbReference>
<reference evidence="2" key="1">
    <citation type="submission" date="2025-08" db="UniProtKB">
        <authorList>
            <consortium name="Ensembl"/>
        </authorList>
    </citation>
    <scope>IDENTIFICATION</scope>
</reference>
<dbReference type="PROSITE" id="PS00290">
    <property type="entry name" value="IG_MHC"/>
    <property type="match status" value="1"/>
</dbReference>
<accession>A0A8D0DQZ9</accession>
<dbReference type="AlphaFoldDB" id="A0A8D0DQZ9"/>
<dbReference type="Pfam" id="PF07654">
    <property type="entry name" value="C1-set"/>
    <property type="match status" value="1"/>
</dbReference>
<dbReference type="Gene3D" id="2.60.40.10">
    <property type="entry name" value="Immunoglobulins"/>
    <property type="match status" value="1"/>
</dbReference>
<sequence length="289" mass="32766">MDHCYFLPPPPAKCLEFFYLTNRKMVVILPHTFVRVENLTCFYLVSYCLISCSLVLPPCIRDGRLGPRTFFPHINQPQSAITLLRGKLQMDKARQLSFPSFSVDTTAKVSLMYPMEMGHHNVLVCFVDTFLPPVVNITWLKNGQLVSQGVDEVTFYPSVDGTFRKFSHLLLVPEDGDVYVCQVEHRDLDRPLQETWSKCTEISDLGLGFPIIPQSWAHQNGPVSKGSHFSWSGWKKPGGFGPSGGVKRCSVCCQCCNQYKMHHLVWHVSHLCLSDCRCCQSATEPDSRF</sequence>
<reference evidence="2" key="2">
    <citation type="submission" date="2025-09" db="UniProtKB">
        <authorList>
            <consortium name="Ensembl"/>
        </authorList>
    </citation>
    <scope>IDENTIFICATION</scope>
</reference>
<protein>
    <recommendedName>
        <fullName evidence="1">Ig-like domain-containing protein</fullName>
    </recommendedName>
</protein>
<dbReference type="InterPro" id="IPR003006">
    <property type="entry name" value="Ig/MHC_CS"/>
</dbReference>
<dbReference type="InterPro" id="IPR050160">
    <property type="entry name" value="MHC/Immunoglobulin"/>
</dbReference>
<name>A0A8D0DQZ9_SALMN</name>
<keyword evidence="3" id="KW-1185">Reference proteome</keyword>